<dbReference type="EMBL" id="REGN01001117">
    <property type="protein sequence ID" value="RNA36881.1"/>
    <property type="molecule type" value="Genomic_DNA"/>
</dbReference>
<evidence type="ECO:0000313" key="2">
    <source>
        <dbReference type="Proteomes" id="UP000276133"/>
    </source>
</evidence>
<accession>A0A3M7SM48</accession>
<dbReference type="Proteomes" id="UP000276133">
    <property type="component" value="Unassembled WGS sequence"/>
</dbReference>
<sequence length="99" mass="11672">MSVSRIKLKYFAKNNFQKKNGQKGKSGQMCLLFLRSYHLIYILNNITNLDLKITSDHELQFADKRLKNSNGHGSIFFTMKKKLQNSAFRFSRIRHNCEK</sequence>
<dbReference type="AlphaFoldDB" id="A0A3M7SM48"/>
<proteinExistence type="predicted"/>
<gene>
    <name evidence="1" type="ORF">BpHYR1_025960</name>
</gene>
<evidence type="ECO:0000313" key="1">
    <source>
        <dbReference type="EMBL" id="RNA36881.1"/>
    </source>
</evidence>
<keyword evidence="2" id="KW-1185">Reference proteome</keyword>
<name>A0A3M7SM48_BRAPC</name>
<comment type="caution">
    <text evidence="1">The sequence shown here is derived from an EMBL/GenBank/DDBJ whole genome shotgun (WGS) entry which is preliminary data.</text>
</comment>
<protein>
    <submittedName>
        <fullName evidence="1">Uncharacterized protein</fullName>
    </submittedName>
</protein>
<organism evidence="1 2">
    <name type="scientific">Brachionus plicatilis</name>
    <name type="common">Marine rotifer</name>
    <name type="synonym">Brachionus muelleri</name>
    <dbReference type="NCBI Taxonomy" id="10195"/>
    <lineage>
        <taxon>Eukaryota</taxon>
        <taxon>Metazoa</taxon>
        <taxon>Spiralia</taxon>
        <taxon>Gnathifera</taxon>
        <taxon>Rotifera</taxon>
        <taxon>Eurotatoria</taxon>
        <taxon>Monogononta</taxon>
        <taxon>Pseudotrocha</taxon>
        <taxon>Ploima</taxon>
        <taxon>Brachionidae</taxon>
        <taxon>Brachionus</taxon>
    </lineage>
</organism>
<reference evidence="1 2" key="1">
    <citation type="journal article" date="2018" name="Sci. Rep.">
        <title>Genomic signatures of local adaptation to the degree of environmental predictability in rotifers.</title>
        <authorList>
            <person name="Franch-Gras L."/>
            <person name="Hahn C."/>
            <person name="Garcia-Roger E.M."/>
            <person name="Carmona M.J."/>
            <person name="Serra M."/>
            <person name="Gomez A."/>
        </authorList>
    </citation>
    <scope>NUCLEOTIDE SEQUENCE [LARGE SCALE GENOMIC DNA]</scope>
    <source>
        <strain evidence="1">HYR1</strain>
    </source>
</reference>